<gene>
    <name evidence="2" type="ORF">SNE40_023394</name>
</gene>
<organism evidence="2 3">
    <name type="scientific">Patella caerulea</name>
    <name type="common">Rayed Mediterranean limpet</name>
    <dbReference type="NCBI Taxonomy" id="87958"/>
    <lineage>
        <taxon>Eukaryota</taxon>
        <taxon>Metazoa</taxon>
        <taxon>Spiralia</taxon>
        <taxon>Lophotrochozoa</taxon>
        <taxon>Mollusca</taxon>
        <taxon>Gastropoda</taxon>
        <taxon>Patellogastropoda</taxon>
        <taxon>Patelloidea</taxon>
        <taxon>Patellidae</taxon>
        <taxon>Patella</taxon>
    </lineage>
</organism>
<evidence type="ECO:0000256" key="1">
    <source>
        <dbReference type="SAM" id="MobiDB-lite"/>
    </source>
</evidence>
<feature type="region of interest" description="Disordered" evidence="1">
    <location>
        <begin position="273"/>
        <end position="335"/>
    </location>
</feature>
<name>A0AAN8IWY7_PATCE</name>
<feature type="region of interest" description="Disordered" evidence="1">
    <location>
        <begin position="426"/>
        <end position="475"/>
    </location>
</feature>
<feature type="compositionally biased region" description="Polar residues" evidence="1">
    <location>
        <begin position="273"/>
        <end position="284"/>
    </location>
</feature>
<evidence type="ECO:0000313" key="3">
    <source>
        <dbReference type="Proteomes" id="UP001347796"/>
    </source>
</evidence>
<dbReference type="EMBL" id="JAZGQO010000021">
    <property type="protein sequence ID" value="KAK6166772.1"/>
    <property type="molecule type" value="Genomic_DNA"/>
</dbReference>
<feature type="compositionally biased region" description="Basic and acidic residues" evidence="1">
    <location>
        <begin position="453"/>
        <end position="462"/>
    </location>
</feature>
<dbReference type="AlphaFoldDB" id="A0AAN8IWY7"/>
<proteinExistence type="predicted"/>
<feature type="region of interest" description="Disordered" evidence="1">
    <location>
        <begin position="354"/>
        <end position="414"/>
    </location>
</feature>
<comment type="caution">
    <text evidence="2">The sequence shown here is derived from an EMBL/GenBank/DDBJ whole genome shotgun (WGS) entry which is preliminary data.</text>
</comment>
<protein>
    <submittedName>
        <fullName evidence="2">Uncharacterized protein</fullName>
    </submittedName>
</protein>
<keyword evidence="3" id="KW-1185">Reference proteome</keyword>
<accession>A0AAN8IWY7</accession>
<sequence length="611" mass="69437">MGILSKSVYFERDIKRFGNQTSLELNALIKSIDQERQQSIRDYNLKMHRFKLKYQGTVQLNNNNKKNQILLRRQTMDSVSDEMGSNLLQESDRNHRRHSIECTSFPDVSGNTTMTKHFTGRHLITSSDTDQPILPSIKEQTPRILDSSGEKTLSSVTKWPDIHTISKKLGHTSKDHPRFGTLLHGCTAVSRRNSEPVVHDVSSDQTKEAKRRLSEDVSLNTVEYKQFDFARWENNWISNIQDKLSVACALRDQQTVVTSLANDLVNKTLQRAAETQTQESQLNPTGERETELNNNHTIDLSNDHERVLPQSKTTSTNDAKEKSDKKTTKKVSSPAVEVRKWQLFGNLKSVKTETNNTKVTDSHNKNKVTDSQNKNKISVQPGGSTPTPAIDVKEESDKETHPKGSRPVKRSKWELEKKVSVKTAINNKVTDSKNKNKVSVKLEGGTSTPTVAVKEESEKETTKNGSRPVEGSKWELLRKLNSVKTETNNKVSDSHNQNKVSVKADRKSLNIFDLSLKLYPELKNTIVEEEGENSECDESNVGIFLTSASKLRRQSDLRQQEVHTMKNLMKFSRGYKRTELVARLLEAEKRASVPVLVDTWKENLSKCRYLR</sequence>
<feature type="compositionally biased region" description="Basic and acidic residues" evidence="1">
    <location>
        <begin position="391"/>
        <end position="402"/>
    </location>
</feature>
<feature type="compositionally biased region" description="Polar residues" evidence="1">
    <location>
        <begin position="369"/>
        <end position="387"/>
    </location>
</feature>
<evidence type="ECO:0000313" key="2">
    <source>
        <dbReference type="EMBL" id="KAK6166772.1"/>
    </source>
</evidence>
<dbReference type="Proteomes" id="UP001347796">
    <property type="component" value="Unassembled WGS sequence"/>
</dbReference>
<reference evidence="2 3" key="1">
    <citation type="submission" date="2024-01" db="EMBL/GenBank/DDBJ databases">
        <title>The genome of the rayed Mediterranean limpet Patella caerulea (Linnaeus, 1758).</title>
        <authorList>
            <person name="Anh-Thu Weber A."/>
            <person name="Halstead-Nussloch G."/>
        </authorList>
    </citation>
    <scope>NUCLEOTIDE SEQUENCE [LARGE SCALE GENOMIC DNA]</scope>
    <source>
        <strain evidence="2">AATW-2023a</strain>
        <tissue evidence="2">Whole specimen</tissue>
    </source>
</reference>